<comment type="caution">
    <text evidence="3">The sequence shown here is derived from an EMBL/GenBank/DDBJ whole genome shotgun (WGS) entry which is preliminary data.</text>
</comment>
<evidence type="ECO:0000313" key="4">
    <source>
        <dbReference type="Proteomes" id="UP000488299"/>
    </source>
</evidence>
<reference evidence="3 4" key="1">
    <citation type="submission" date="2019-10" db="EMBL/GenBank/DDBJ databases">
        <title>Rudanella paleaurantiibacter sp. nov., isolated from sludge.</title>
        <authorList>
            <person name="Xu S.Q."/>
        </authorList>
    </citation>
    <scope>NUCLEOTIDE SEQUENCE [LARGE SCALE GENOMIC DNA]</scope>
    <source>
        <strain evidence="3 4">HX-22-17</strain>
    </source>
</reference>
<organism evidence="3 4">
    <name type="scientific">Rudanella paleaurantiibacter</name>
    <dbReference type="NCBI Taxonomy" id="2614655"/>
    <lineage>
        <taxon>Bacteria</taxon>
        <taxon>Pseudomonadati</taxon>
        <taxon>Bacteroidota</taxon>
        <taxon>Cytophagia</taxon>
        <taxon>Cytophagales</taxon>
        <taxon>Cytophagaceae</taxon>
        <taxon>Rudanella</taxon>
    </lineage>
</organism>
<evidence type="ECO:0000313" key="3">
    <source>
        <dbReference type="EMBL" id="KAB7731459.1"/>
    </source>
</evidence>
<dbReference type="RefSeq" id="WP_152124429.1">
    <property type="nucleotide sequence ID" value="NZ_WELI01000003.1"/>
</dbReference>
<gene>
    <name evidence="3" type="ORF">F5984_11770</name>
</gene>
<feature type="chain" id="PRO_5029621463" description="Lipoprotein" evidence="2">
    <location>
        <begin position="21"/>
        <end position="211"/>
    </location>
</feature>
<feature type="signal peptide" evidence="2">
    <location>
        <begin position="1"/>
        <end position="20"/>
    </location>
</feature>
<dbReference type="EMBL" id="WELI01000003">
    <property type="protein sequence ID" value="KAB7731459.1"/>
    <property type="molecule type" value="Genomic_DNA"/>
</dbReference>
<evidence type="ECO:0008006" key="5">
    <source>
        <dbReference type="Google" id="ProtNLM"/>
    </source>
</evidence>
<evidence type="ECO:0000256" key="1">
    <source>
        <dbReference type="SAM" id="MobiDB-lite"/>
    </source>
</evidence>
<accession>A0A7J5U1A9</accession>
<sequence>MTPKPLYLYAALLACLSACAGQTNDKTTDDTAADSSGADSTGGTATQASPDSALVTAASSETISFEMARRLYAERSAKIKGAATGWPRNECETDSKTTGSVRLETKGIEAHTNLKVAQLPGFDTTRYKGIRIYPFKQRGANEYLVVYIVSLTLDTAHFADDKATFRIFKGLNVVAWCPDHTHLGTNHSLEAKSAHFLCRPNCEGDEPSLSF</sequence>
<evidence type="ECO:0000256" key="2">
    <source>
        <dbReference type="SAM" id="SignalP"/>
    </source>
</evidence>
<name>A0A7J5U1A9_9BACT</name>
<proteinExistence type="predicted"/>
<dbReference type="Proteomes" id="UP000488299">
    <property type="component" value="Unassembled WGS sequence"/>
</dbReference>
<keyword evidence="2" id="KW-0732">Signal</keyword>
<feature type="compositionally biased region" description="Low complexity" evidence="1">
    <location>
        <begin position="33"/>
        <end position="46"/>
    </location>
</feature>
<dbReference type="AlphaFoldDB" id="A0A7J5U1A9"/>
<protein>
    <recommendedName>
        <fullName evidence="5">Lipoprotein</fullName>
    </recommendedName>
</protein>
<keyword evidence="4" id="KW-1185">Reference proteome</keyword>
<feature type="region of interest" description="Disordered" evidence="1">
    <location>
        <begin position="26"/>
        <end position="52"/>
    </location>
</feature>
<dbReference type="PROSITE" id="PS51257">
    <property type="entry name" value="PROKAR_LIPOPROTEIN"/>
    <property type="match status" value="1"/>
</dbReference>